<keyword evidence="3" id="KW-1185">Reference proteome</keyword>
<name>A0A4Y2QPT2_ARAVE</name>
<organism evidence="2 3">
    <name type="scientific">Araneus ventricosus</name>
    <name type="common">Orbweaver spider</name>
    <name type="synonym">Epeira ventricosa</name>
    <dbReference type="NCBI Taxonomy" id="182803"/>
    <lineage>
        <taxon>Eukaryota</taxon>
        <taxon>Metazoa</taxon>
        <taxon>Ecdysozoa</taxon>
        <taxon>Arthropoda</taxon>
        <taxon>Chelicerata</taxon>
        <taxon>Arachnida</taxon>
        <taxon>Araneae</taxon>
        <taxon>Araneomorphae</taxon>
        <taxon>Entelegynae</taxon>
        <taxon>Araneoidea</taxon>
        <taxon>Araneidae</taxon>
        <taxon>Araneus</taxon>
    </lineage>
</organism>
<protein>
    <recommendedName>
        <fullName evidence="4">DDE-1 domain-containing protein</fullName>
    </recommendedName>
</protein>
<dbReference type="EMBL" id="BGPR01014433">
    <property type="protein sequence ID" value="GBN65189.1"/>
    <property type="molecule type" value="Genomic_DNA"/>
</dbReference>
<evidence type="ECO:0000313" key="2">
    <source>
        <dbReference type="EMBL" id="GBN65189.1"/>
    </source>
</evidence>
<proteinExistence type="predicted"/>
<evidence type="ECO:0000256" key="1">
    <source>
        <dbReference type="SAM" id="MobiDB-lite"/>
    </source>
</evidence>
<feature type="region of interest" description="Disordered" evidence="1">
    <location>
        <begin position="97"/>
        <end position="119"/>
    </location>
</feature>
<comment type="caution">
    <text evidence="2">The sequence shown here is derived from an EMBL/GenBank/DDBJ whole genome shotgun (WGS) entry which is preliminary data.</text>
</comment>
<accession>A0A4Y2QPT2</accession>
<evidence type="ECO:0000313" key="3">
    <source>
        <dbReference type="Proteomes" id="UP000499080"/>
    </source>
</evidence>
<dbReference type="AlphaFoldDB" id="A0A4Y2QPT2"/>
<evidence type="ECO:0008006" key="4">
    <source>
        <dbReference type="Google" id="ProtNLM"/>
    </source>
</evidence>
<gene>
    <name evidence="2" type="ORF">AVEN_8424_1</name>
</gene>
<dbReference type="OrthoDB" id="125347at2759"/>
<reference evidence="2 3" key="1">
    <citation type="journal article" date="2019" name="Sci. Rep.">
        <title>Orb-weaving spider Araneus ventricosus genome elucidates the spidroin gene catalogue.</title>
        <authorList>
            <person name="Kono N."/>
            <person name="Nakamura H."/>
            <person name="Ohtoshi R."/>
            <person name="Moran D.A.P."/>
            <person name="Shinohara A."/>
            <person name="Yoshida Y."/>
            <person name="Fujiwara M."/>
            <person name="Mori M."/>
            <person name="Tomita M."/>
            <person name="Arakawa K."/>
        </authorList>
    </citation>
    <scope>NUCLEOTIDE SEQUENCE [LARGE SCALE GENOMIC DNA]</scope>
</reference>
<dbReference type="Proteomes" id="UP000499080">
    <property type="component" value="Unassembled WGS sequence"/>
</dbReference>
<sequence length="119" mass="13588">MHSGLEGTGTLRASEIAKKVSLLGALHFVKEAWDEVSDVTIRNCFRHGGFIRTKQEDNPDVTEKPDDLSDNDYEVWINVDANFETAEKNYRRINLSSRDESKRDDVRTMTMKGLEEKPA</sequence>